<keyword evidence="2" id="KW-1185">Reference proteome</keyword>
<reference evidence="1 2" key="1">
    <citation type="submission" date="2019-07" db="EMBL/GenBank/DDBJ databases">
        <title>De Novo Assembly of kiwifruit Actinidia rufa.</title>
        <authorList>
            <person name="Sugita-Konishi S."/>
            <person name="Sato K."/>
            <person name="Mori E."/>
            <person name="Abe Y."/>
            <person name="Kisaki G."/>
            <person name="Hamano K."/>
            <person name="Suezawa K."/>
            <person name="Otani M."/>
            <person name="Fukuda T."/>
            <person name="Manabe T."/>
            <person name="Gomi K."/>
            <person name="Tabuchi M."/>
            <person name="Akimitsu K."/>
            <person name="Kataoka I."/>
        </authorList>
    </citation>
    <scope>NUCLEOTIDE SEQUENCE [LARGE SCALE GENOMIC DNA]</scope>
    <source>
        <strain evidence="2">cv. Fuchu</strain>
    </source>
</reference>
<organism evidence="1 2">
    <name type="scientific">Actinidia rufa</name>
    <dbReference type="NCBI Taxonomy" id="165716"/>
    <lineage>
        <taxon>Eukaryota</taxon>
        <taxon>Viridiplantae</taxon>
        <taxon>Streptophyta</taxon>
        <taxon>Embryophyta</taxon>
        <taxon>Tracheophyta</taxon>
        <taxon>Spermatophyta</taxon>
        <taxon>Magnoliopsida</taxon>
        <taxon>eudicotyledons</taxon>
        <taxon>Gunneridae</taxon>
        <taxon>Pentapetalae</taxon>
        <taxon>asterids</taxon>
        <taxon>Ericales</taxon>
        <taxon>Actinidiaceae</taxon>
        <taxon>Actinidia</taxon>
    </lineage>
</organism>
<proteinExistence type="predicted"/>
<dbReference type="EMBL" id="BJWL01000008">
    <property type="protein sequence ID" value="GFY92367.1"/>
    <property type="molecule type" value="Genomic_DNA"/>
</dbReference>
<dbReference type="Proteomes" id="UP000585474">
    <property type="component" value="Unassembled WGS sequence"/>
</dbReference>
<keyword evidence="1" id="KW-0560">Oxidoreductase</keyword>
<gene>
    <name evidence="1" type="ORF">Acr_08g0007630</name>
</gene>
<evidence type="ECO:0000313" key="1">
    <source>
        <dbReference type="EMBL" id="GFY92367.1"/>
    </source>
</evidence>
<comment type="caution">
    <text evidence="1">The sequence shown here is derived from an EMBL/GenBank/DDBJ whole genome shotgun (WGS) entry which is preliminary data.</text>
</comment>
<dbReference type="GO" id="GO:0004601">
    <property type="term" value="F:peroxidase activity"/>
    <property type="evidence" value="ECO:0007669"/>
    <property type="project" value="UniProtKB-KW"/>
</dbReference>
<sequence length="198" mass="22313">MTIKLNPKQTGNNESATPWQIATDVARAVHSAECDEGIPPDANMIFKSHFFSTKKFRITLIDCAISQAKKAETNVGFAAKVAMNGLNRPLAVDVTLNRAIPNPPFCKYPSDADSDPIELRKIETHFNFEVKSLILRITGNKFDEGVTGLFRLLHFRIGVWGFGLLGLKETEIEERLSLLKQVNLKKEHELEVWDRGYE</sequence>
<name>A0A7J0F392_9ERIC</name>
<accession>A0A7J0F392</accession>
<evidence type="ECO:0000313" key="2">
    <source>
        <dbReference type="Proteomes" id="UP000585474"/>
    </source>
</evidence>
<protein>
    <submittedName>
        <fullName evidence="1">Acid phosphatase/vanadium-dependent haloperoxidase-related protein</fullName>
    </submittedName>
</protein>
<dbReference type="AlphaFoldDB" id="A0A7J0F392"/>
<dbReference type="OrthoDB" id="10637351at2759"/>
<keyword evidence="1" id="KW-0575">Peroxidase</keyword>